<evidence type="ECO:0000313" key="3">
    <source>
        <dbReference type="Proteomes" id="UP000051913"/>
    </source>
</evidence>
<keyword evidence="3" id="KW-1185">Reference proteome</keyword>
<reference evidence="2 3" key="1">
    <citation type="submission" date="2014-03" db="EMBL/GenBank/DDBJ databases">
        <title>Bradyrhizobium valentinum sp. nov., isolated from effective nodules of Lupinus mariae-josephae, a lupine endemic of basic-lime soils in Eastern Spain.</title>
        <authorList>
            <person name="Duran D."/>
            <person name="Rey L."/>
            <person name="Navarro A."/>
            <person name="Busquets A."/>
            <person name="Imperial J."/>
            <person name="Ruiz-Argueso T."/>
        </authorList>
    </citation>
    <scope>NUCLEOTIDE SEQUENCE [LARGE SCALE GENOMIC DNA]</scope>
    <source>
        <strain evidence="2 3">LmjM3</strain>
    </source>
</reference>
<evidence type="ECO:0000313" key="2">
    <source>
        <dbReference type="EMBL" id="KRR13279.1"/>
    </source>
</evidence>
<dbReference type="Pfam" id="PF07689">
    <property type="entry name" value="KaiB"/>
    <property type="match status" value="1"/>
</dbReference>
<dbReference type="Gene3D" id="3.40.30.10">
    <property type="entry name" value="Glutaredoxin"/>
    <property type="match status" value="1"/>
</dbReference>
<dbReference type="PANTHER" id="PTHR41709">
    <property type="entry name" value="KAIB-LIKE PROTEIN 1"/>
    <property type="match status" value="1"/>
</dbReference>
<feature type="domain" description="KaiB" evidence="1">
    <location>
        <begin position="13"/>
        <end position="94"/>
    </location>
</feature>
<dbReference type="AlphaFoldDB" id="A0A0R3M5F3"/>
<comment type="caution">
    <text evidence="2">The sequence shown here is derived from an EMBL/GenBank/DDBJ whole genome shotgun (WGS) entry which is preliminary data.</text>
</comment>
<gene>
    <name evidence="2" type="ORF">CP49_16145</name>
</gene>
<dbReference type="EMBL" id="LLXX01000021">
    <property type="protein sequence ID" value="KRR13279.1"/>
    <property type="molecule type" value="Genomic_DNA"/>
</dbReference>
<dbReference type="InterPro" id="IPR039022">
    <property type="entry name" value="KaiB-like"/>
</dbReference>
<dbReference type="Proteomes" id="UP000051913">
    <property type="component" value="Unassembled WGS sequence"/>
</dbReference>
<proteinExistence type="predicted"/>
<dbReference type="PANTHER" id="PTHR41709:SF2">
    <property type="entry name" value="CIRCADIAN CLOCK PROTEIN KAIB2"/>
    <property type="match status" value="1"/>
</dbReference>
<dbReference type="STRING" id="1518501.CQ10_07395"/>
<name>A0A0R3M5F3_9BRAD</name>
<accession>A0A0R3M5F3</accession>
<organism evidence="2 3">
    <name type="scientific">Bradyrhizobium valentinum</name>
    <dbReference type="NCBI Taxonomy" id="1518501"/>
    <lineage>
        <taxon>Bacteria</taxon>
        <taxon>Pseudomonadati</taxon>
        <taxon>Pseudomonadota</taxon>
        <taxon>Alphaproteobacteria</taxon>
        <taxon>Hyphomicrobiales</taxon>
        <taxon>Nitrobacteraceae</taxon>
        <taxon>Bradyrhizobium</taxon>
    </lineage>
</organism>
<dbReference type="InterPro" id="IPR011649">
    <property type="entry name" value="KaiB_domain"/>
</dbReference>
<dbReference type="SUPFAM" id="SSF52833">
    <property type="entry name" value="Thioredoxin-like"/>
    <property type="match status" value="1"/>
</dbReference>
<dbReference type="CDD" id="cd02978">
    <property type="entry name" value="KaiB_like"/>
    <property type="match status" value="1"/>
</dbReference>
<protein>
    <recommendedName>
        <fullName evidence="1">KaiB domain-containing protein</fullName>
    </recommendedName>
</protein>
<dbReference type="GO" id="GO:0048511">
    <property type="term" value="P:rhythmic process"/>
    <property type="evidence" value="ECO:0007669"/>
    <property type="project" value="InterPro"/>
</dbReference>
<dbReference type="SMART" id="SM01248">
    <property type="entry name" value="KaiB"/>
    <property type="match status" value="1"/>
</dbReference>
<dbReference type="InterPro" id="IPR036249">
    <property type="entry name" value="Thioredoxin-like_sf"/>
</dbReference>
<dbReference type="OrthoDB" id="5458519at2"/>
<sequence length="100" mass="11092">MQGEASVAELVLRLYIAGNSAGSRRAEQNLHDLRALLDNQAWRIEIIDVMRRPELAEQAGIIATPTLSCEHSGRPRRIVGDLSDKKRVLEFLGIETGDDP</sequence>
<evidence type="ECO:0000259" key="1">
    <source>
        <dbReference type="SMART" id="SM01248"/>
    </source>
</evidence>